<protein>
    <recommendedName>
        <fullName evidence="4">DUF4386 family protein</fullName>
    </recommendedName>
</protein>
<dbReference type="AlphaFoldDB" id="A0A918GSN3"/>
<organism evidence="2 3">
    <name type="scientific">Actinokineospora fastidiosa</name>
    <dbReference type="NCBI Taxonomy" id="1816"/>
    <lineage>
        <taxon>Bacteria</taxon>
        <taxon>Bacillati</taxon>
        <taxon>Actinomycetota</taxon>
        <taxon>Actinomycetes</taxon>
        <taxon>Pseudonocardiales</taxon>
        <taxon>Pseudonocardiaceae</taxon>
        <taxon>Actinokineospora</taxon>
    </lineage>
</organism>
<evidence type="ECO:0000256" key="1">
    <source>
        <dbReference type="SAM" id="Phobius"/>
    </source>
</evidence>
<reference evidence="2" key="1">
    <citation type="journal article" date="2014" name="Int. J. Syst. Evol. Microbiol.">
        <title>Complete genome sequence of Corynebacterium casei LMG S-19264T (=DSM 44701T), isolated from a smear-ripened cheese.</title>
        <authorList>
            <consortium name="US DOE Joint Genome Institute (JGI-PGF)"/>
            <person name="Walter F."/>
            <person name="Albersmeier A."/>
            <person name="Kalinowski J."/>
            <person name="Ruckert C."/>
        </authorList>
    </citation>
    <scope>NUCLEOTIDE SEQUENCE</scope>
    <source>
        <strain evidence="2">JCM 3276</strain>
    </source>
</reference>
<evidence type="ECO:0000313" key="3">
    <source>
        <dbReference type="Proteomes" id="UP000660680"/>
    </source>
</evidence>
<keyword evidence="1" id="KW-0812">Transmembrane</keyword>
<comment type="caution">
    <text evidence="2">The sequence shown here is derived from an EMBL/GenBank/DDBJ whole genome shotgun (WGS) entry which is preliminary data.</text>
</comment>
<feature type="transmembrane region" description="Helical" evidence="1">
    <location>
        <begin position="205"/>
        <end position="223"/>
    </location>
</feature>
<keyword evidence="3" id="KW-1185">Reference proteome</keyword>
<feature type="transmembrane region" description="Helical" evidence="1">
    <location>
        <begin position="157"/>
        <end position="176"/>
    </location>
</feature>
<evidence type="ECO:0008006" key="4">
    <source>
        <dbReference type="Google" id="ProtNLM"/>
    </source>
</evidence>
<keyword evidence="1" id="KW-1133">Transmembrane helix</keyword>
<keyword evidence="1" id="KW-0472">Membrane</keyword>
<dbReference type="RefSeq" id="WP_189214168.1">
    <property type="nucleotide sequence ID" value="NZ_BMRB01000010.1"/>
</dbReference>
<feature type="transmembrane region" description="Helical" evidence="1">
    <location>
        <begin position="183"/>
        <end position="199"/>
    </location>
</feature>
<proteinExistence type="predicted"/>
<sequence>MRILEVPATVHRGSWFPGRIVGGAALVVGPVVWFAGLLIRYLAVDHSTSDVEPLAAVAELAAYVRNPGLMTAGYALFAAGAILMMLALVTLGRLAAGRCPRLATAGAVFVVVGICARVYYSGVDHTAFQLVERLGVEAATQLVRDAYVPISYGPLRIPVIIVVFYYLGLALLAIAAIRSGTVGVVRGVVVFAAGLWMGVLKEAHVHELVILGLLVATLAPLGVRMLRSAEIDPVDRPWRVSWL</sequence>
<feature type="transmembrane region" description="Helical" evidence="1">
    <location>
        <begin position="102"/>
        <end position="120"/>
    </location>
</feature>
<feature type="transmembrane region" description="Helical" evidence="1">
    <location>
        <begin position="20"/>
        <end position="43"/>
    </location>
</feature>
<dbReference type="EMBL" id="BMRB01000010">
    <property type="protein sequence ID" value="GGS58634.1"/>
    <property type="molecule type" value="Genomic_DNA"/>
</dbReference>
<accession>A0A918GSN3</accession>
<feature type="transmembrane region" description="Helical" evidence="1">
    <location>
        <begin position="74"/>
        <end position="95"/>
    </location>
</feature>
<dbReference type="Proteomes" id="UP000660680">
    <property type="component" value="Unassembled WGS sequence"/>
</dbReference>
<name>A0A918GSN3_9PSEU</name>
<reference evidence="2" key="2">
    <citation type="submission" date="2020-09" db="EMBL/GenBank/DDBJ databases">
        <authorList>
            <person name="Sun Q."/>
            <person name="Ohkuma M."/>
        </authorList>
    </citation>
    <scope>NUCLEOTIDE SEQUENCE</scope>
    <source>
        <strain evidence="2">JCM 3276</strain>
    </source>
</reference>
<evidence type="ECO:0000313" key="2">
    <source>
        <dbReference type="EMBL" id="GGS58634.1"/>
    </source>
</evidence>
<gene>
    <name evidence="2" type="ORF">GCM10010171_62000</name>
</gene>